<feature type="compositionally biased region" description="Basic residues" evidence="1">
    <location>
        <begin position="394"/>
        <end position="404"/>
    </location>
</feature>
<name>W7I8B3_9PEZI</name>
<protein>
    <recommendedName>
        <fullName evidence="3">WSC domain-containing protein</fullName>
    </recommendedName>
</protein>
<dbReference type="HOGENOM" id="CLU_549838_0_0_1"/>
<feature type="compositionally biased region" description="Basic residues" evidence="1">
    <location>
        <begin position="463"/>
        <end position="474"/>
    </location>
</feature>
<dbReference type="EMBL" id="KI966390">
    <property type="protein sequence ID" value="EWC48322.1"/>
    <property type="molecule type" value="Genomic_DNA"/>
</dbReference>
<dbReference type="PROSITE" id="PS51212">
    <property type="entry name" value="WSC"/>
    <property type="match status" value="1"/>
</dbReference>
<dbReference type="SMART" id="SM00321">
    <property type="entry name" value="WSC"/>
    <property type="match status" value="1"/>
</dbReference>
<feature type="compositionally biased region" description="Low complexity" evidence="1">
    <location>
        <begin position="359"/>
        <end position="371"/>
    </location>
</feature>
<feature type="chain" id="PRO_5004893995" description="WSC domain-containing protein" evidence="2">
    <location>
        <begin position="21"/>
        <end position="496"/>
    </location>
</feature>
<proteinExistence type="predicted"/>
<evidence type="ECO:0000256" key="2">
    <source>
        <dbReference type="SAM" id="SignalP"/>
    </source>
</evidence>
<feature type="signal peptide" evidence="2">
    <location>
        <begin position="1"/>
        <end position="20"/>
    </location>
</feature>
<feature type="compositionally biased region" description="Pro residues" evidence="1">
    <location>
        <begin position="254"/>
        <end position="266"/>
    </location>
</feature>
<dbReference type="OrthoDB" id="2019572at2759"/>
<feature type="region of interest" description="Disordered" evidence="1">
    <location>
        <begin position="315"/>
        <end position="496"/>
    </location>
</feature>
<feature type="compositionally biased region" description="Acidic residues" evidence="1">
    <location>
        <begin position="323"/>
        <end position="332"/>
    </location>
</feature>
<organism evidence="4 5">
    <name type="scientific">Drechslerella stenobrocha 248</name>
    <dbReference type="NCBI Taxonomy" id="1043628"/>
    <lineage>
        <taxon>Eukaryota</taxon>
        <taxon>Fungi</taxon>
        <taxon>Dikarya</taxon>
        <taxon>Ascomycota</taxon>
        <taxon>Pezizomycotina</taxon>
        <taxon>Orbiliomycetes</taxon>
        <taxon>Orbiliales</taxon>
        <taxon>Orbiliaceae</taxon>
        <taxon>Drechslerella</taxon>
    </lineage>
</organism>
<feature type="compositionally biased region" description="Basic residues" evidence="1">
    <location>
        <begin position="440"/>
        <end position="450"/>
    </location>
</feature>
<evidence type="ECO:0000313" key="4">
    <source>
        <dbReference type="EMBL" id="EWC48322.1"/>
    </source>
</evidence>
<sequence length="496" mass="53339">MRVSMQVLAAAMALPYVVQAAPQDADGMGMSPFVKRTPANGWAMCHENYKNHFKHFGCYDLSTNPGRVEVKIASGGTDKLKILPHQFWCTCYHNLGGTRVDPKRCNVRCRGSKVLTCGGKGHLASIWKDNTIVDKWDPKDAANGYRDMGCYIDDSARIVKGFVATGNMSIHKCKKLCGDRGTPYALVEHGNQCALRSNAVYAKNQGVCNNNACTGAPNQKCGGAWAGRLFYNPNLNSRSPCSKVPKHNGGWNPAPKPTKKPSPPKPAVKKVTKIQTQIVTHVKTITVGGGEKKGKKMLVTEVETQTKVATVTVTAVAKGGNNNDDDDDDDENDNGKDGDMEGDDDDDTPTKVTKKVTKVKNVVETVTAGSKSGKKKGGNNNNDDDDDDDDDKKKTTKPSTKKNGKGGDDDDDDDKKKTTKPAPKKNGKGGDDDDDDDKKKTTKPAPKKNGKGGDDDDDDKKGGNKKTTKPAPKKNGKDDDEEEEESGTAGGPGGYF</sequence>
<feature type="domain" description="WSC" evidence="3">
    <location>
        <begin position="144"/>
        <end position="235"/>
    </location>
</feature>
<evidence type="ECO:0000259" key="3">
    <source>
        <dbReference type="PROSITE" id="PS51212"/>
    </source>
</evidence>
<feature type="compositionally biased region" description="Basic residues" evidence="1">
    <location>
        <begin position="417"/>
        <end position="427"/>
    </location>
</feature>
<accession>W7I8B3</accession>
<keyword evidence="5" id="KW-1185">Reference proteome</keyword>
<feature type="region of interest" description="Disordered" evidence="1">
    <location>
        <begin position="241"/>
        <end position="271"/>
    </location>
</feature>
<gene>
    <name evidence="4" type="ORF">DRE_02091</name>
</gene>
<keyword evidence="2" id="KW-0732">Signal</keyword>
<reference evidence="4 5" key="1">
    <citation type="submission" date="2013-05" db="EMBL/GenBank/DDBJ databases">
        <title>Drechslerella stenobrocha genome reveals carnivorous origination and mechanical trapping mechanism of predatory fungi.</title>
        <authorList>
            <person name="Liu X."/>
            <person name="Zhang W."/>
            <person name="Liu K."/>
        </authorList>
    </citation>
    <scope>NUCLEOTIDE SEQUENCE [LARGE SCALE GENOMIC DNA]</scope>
    <source>
        <strain evidence="4 5">248</strain>
    </source>
</reference>
<dbReference type="Proteomes" id="UP000024837">
    <property type="component" value="Unassembled WGS sequence"/>
</dbReference>
<evidence type="ECO:0000313" key="5">
    <source>
        <dbReference type="Proteomes" id="UP000024837"/>
    </source>
</evidence>
<dbReference type="AlphaFoldDB" id="W7I8B3"/>
<dbReference type="Pfam" id="PF01822">
    <property type="entry name" value="WSC"/>
    <property type="match status" value="1"/>
</dbReference>
<dbReference type="InterPro" id="IPR002889">
    <property type="entry name" value="WSC_carb-bd"/>
</dbReference>
<evidence type="ECO:0000256" key="1">
    <source>
        <dbReference type="SAM" id="MobiDB-lite"/>
    </source>
</evidence>